<dbReference type="Gene3D" id="3.10.110.10">
    <property type="entry name" value="Ubiquitin Conjugating Enzyme"/>
    <property type="match status" value="1"/>
</dbReference>
<dbReference type="InterPro" id="IPR000608">
    <property type="entry name" value="UBC"/>
</dbReference>
<keyword evidence="4" id="KW-1185">Reference proteome</keyword>
<dbReference type="SMART" id="SM00212">
    <property type="entry name" value="UBCc"/>
    <property type="match status" value="1"/>
</dbReference>
<protein>
    <submittedName>
        <fullName evidence="3">UBC-like protein</fullName>
    </submittedName>
</protein>
<feature type="domain" description="UBC core" evidence="2">
    <location>
        <begin position="5"/>
        <end position="155"/>
    </location>
</feature>
<dbReference type="GeneID" id="37041603"/>
<keyword evidence="1" id="KW-0833">Ubl conjugation pathway</keyword>
<dbReference type="InParanoid" id="A0A316YKG9"/>
<reference evidence="3 4" key="1">
    <citation type="journal article" date="2018" name="Mol. Biol. Evol.">
        <title>Broad Genomic Sampling Reveals a Smut Pathogenic Ancestry of the Fungal Clade Ustilaginomycotina.</title>
        <authorList>
            <person name="Kijpornyongpan T."/>
            <person name="Mondo S.J."/>
            <person name="Barry K."/>
            <person name="Sandor L."/>
            <person name="Lee J."/>
            <person name="Lipzen A."/>
            <person name="Pangilinan J."/>
            <person name="LaButti K."/>
            <person name="Hainaut M."/>
            <person name="Henrissat B."/>
            <person name="Grigoriev I.V."/>
            <person name="Spatafora J.W."/>
            <person name="Aime M.C."/>
        </authorList>
    </citation>
    <scope>NUCLEOTIDE SEQUENCE [LARGE SCALE GENOMIC DNA]</scope>
    <source>
        <strain evidence="3 4">MCA 4198</strain>
    </source>
</reference>
<dbReference type="InterPro" id="IPR016135">
    <property type="entry name" value="UBQ-conjugating_enzyme/RWD"/>
</dbReference>
<organism evidence="3 4">
    <name type="scientific">Acaromyces ingoldii</name>
    <dbReference type="NCBI Taxonomy" id="215250"/>
    <lineage>
        <taxon>Eukaryota</taxon>
        <taxon>Fungi</taxon>
        <taxon>Dikarya</taxon>
        <taxon>Basidiomycota</taxon>
        <taxon>Ustilaginomycotina</taxon>
        <taxon>Exobasidiomycetes</taxon>
        <taxon>Exobasidiales</taxon>
        <taxon>Cryptobasidiaceae</taxon>
        <taxon>Acaromyces</taxon>
    </lineage>
</organism>
<dbReference type="OrthoDB" id="406833at2759"/>
<dbReference type="AlphaFoldDB" id="A0A316YKG9"/>
<evidence type="ECO:0000313" key="4">
    <source>
        <dbReference type="Proteomes" id="UP000245768"/>
    </source>
</evidence>
<dbReference type="EMBL" id="KZ819637">
    <property type="protein sequence ID" value="PWN89304.1"/>
    <property type="molecule type" value="Genomic_DNA"/>
</dbReference>
<name>A0A316YKG9_9BASI</name>
<dbReference type="PANTHER" id="PTHR24067">
    <property type="entry name" value="UBIQUITIN-CONJUGATING ENZYME E2"/>
    <property type="match status" value="1"/>
</dbReference>
<dbReference type="SUPFAM" id="SSF54495">
    <property type="entry name" value="UBC-like"/>
    <property type="match status" value="1"/>
</dbReference>
<proteinExistence type="predicted"/>
<dbReference type="Proteomes" id="UP000245768">
    <property type="component" value="Unassembled WGS sequence"/>
</dbReference>
<dbReference type="PROSITE" id="PS50127">
    <property type="entry name" value="UBC_2"/>
    <property type="match status" value="1"/>
</dbReference>
<accession>A0A316YKG9</accession>
<sequence>MSLRIATKRLSKELNEINSSGPPAGTTLLSAEDLREWRFTLSVLGTDTVYAGETFALRFRFPDNYPLESPEVVFVTNDGWTAPEHPHIYSNGHCCVSILANEWSPVLNVCSVLLTLQSMLASCKKKERPKDNERYVKHAPISPKDTRWHFHDDSV</sequence>
<dbReference type="Pfam" id="PF00179">
    <property type="entry name" value="UQ_con"/>
    <property type="match status" value="1"/>
</dbReference>
<dbReference type="CDD" id="cd23808">
    <property type="entry name" value="UBCc_UBE2W"/>
    <property type="match status" value="1"/>
</dbReference>
<evidence type="ECO:0000256" key="1">
    <source>
        <dbReference type="ARBA" id="ARBA00022786"/>
    </source>
</evidence>
<evidence type="ECO:0000313" key="3">
    <source>
        <dbReference type="EMBL" id="PWN89304.1"/>
    </source>
</evidence>
<dbReference type="STRING" id="215250.A0A316YKG9"/>
<dbReference type="InterPro" id="IPR050113">
    <property type="entry name" value="Ub_conjugating_enzyme"/>
</dbReference>
<evidence type="ECO:0000259" key="2">
    <source>
        <dbReference type="PROSITE" id="PS50127"/>
    </source>
</evidence>
<dbReference type="RefSeq" id="XP_025376502.1">
    <property type="nucleotide sequence ID" value="XM_025519687.1"/>
</dbReference>
<dbReference type="FunFam" id="3.10.110.10:FF:000072">
    <property type="entry name" value="Ubiquitin-conjugating enzyme E2 W"/>
    <property type="match status" value="1"/>
</dbReference>
<gene>
    <name evidence="3" type="ORF">FA10DRAFT_253422</name>
</gene>